<protein>
    <submittedName>
        <fullName evidence="1">Uncharacterized protein</fullName>
    </submittedName>
</protein>
<proteinExistence type="predicted"/>
<dbReference type="AlphaFoldDB" id="A0A6C0IZ82"/>
<reference evidence="1" key="1">
    <citation type="journal article" date="2020" name="Nature">
        <title>Giant virus diversity and host interactions through global metagenomics.</title>
        <authorList>
            <person name="Schulz F."/>
            <person name="Roux S."/>
            <person name="Paez-Espino D."/>
            <person name="Jungbluth S."/>
            <person name="Walsh D.A."/>
            <person name="Denef V.J."/>
            <person name="McMahon K.D."/>
            <person name="Konstantinidis K.T."/>
            <person name="Eloe-Fadrosh E.A."/>
            <person name="Kyrpides N.C."/>
            <person name="Woyke T."/>
        </authorList>
    </citation>
    <scope>NUCLEOTIDE SEQUENCE</scope>
    <source>
        <strain evidence="1">GVMAG-M-3300025572-1</strain>
    </source>
</reference>
<sequence length="79" mass="9176">MGSLFSREPYNPGQELLDACSREHLENYWALPAVDYGEDEMLVLRSCAIALGRRKIPLSEVFDHQSPYAEDYWRAEQLQ</sequence>
<evidence type="ECO:0000313" key="1">
    <source>
        <dbReference type="EMBL" id="QHT97755.1"/>
    </source>
</evidence>
<dbReference type="EMBL" id="MN740283">
    <property type="protein sequence ID" value="QHT97755.1"/>
    <property type="molecule type" value="Genomic_DNA"/>
</dbReference>
<accession>A0A6C0IZ82</accession>
<organism evidence="1">
    <name type="scientific">viral metagenome</name>
    <dbReference type="NCBI Taxonomy" id="1070528"/>
    <lineage>
        <taxon>unclassified sequences</taxon>
        <taxon>metagenomes</taxon>
        <taxon>organismal metagenomes</taxon>
    </lineage>
</organism>
<name>A0A6C0IZ82_9ZZZZ</name>